<proteinExistence type="predicted"/>
<dbReference type="AlphaFoldDB" id="A0A383F2L1"/>
<dbReference type="InterPro" id="IPR025297">
    <property type="entry name" value="DUF4159"/>
</dbReference>
<name>A0A383F2L1_9ZZZZ</name>
<evidence type="ECO:0000259" key="1">
    <source>
        <dbReference type="Pfam" id="PF13709"/>
    </source>
</evidence>
<accession>A0A383F2L1</accession>
<feature type="domain" description="DUF4159" evidence="1">
    <location>
        <begin position="62"/>
        <end position="140"/>
    </location>
</feature>
<evidence type="ECO:0000313" key="2">
    <source>
        <dbReference type="EMBL" id="SVE62618.1"/>
    </source>
</evidence>
<protein>
    <recommendedName>
        <fullName evidence="1">DUF4159 domain-containing protein</fullName>
    </recommendedName>
</protein>
<reference evidence="2" key="1">
    <citation type="submission" date="2018-05" db="EMBL/GenBank/DDBJ databases">
        <authorList>
            <person name="Lanie J.A."/>
            <person name="Ng W.-L."/>
            <person name="Kazmierczak K.M."/>
            <person name="Andrzejewski T.M."/>
            <person name="Davidsen T.M."/>
            <person name="Wayne K.J."/>
            <person name="Tettelin H."/>
            <person name="Glass J.I."/>
            <person name="Rusch D."/>
            <person name="Podicherti R."/>
            <person name="Tsui H.-C.T."/>
            <person name="Winkler M.E."/>
        </authorList>
    </citation>
    <scope>NUCLEOTIDE SEQUENCE</scope>
</reference>
<dbReference type="Pfam" id="PF13709">
    <property type="entry name" value="DUF4159"/>
    <property type="match status" value="1"/>
</dbReference>
<sequence>MKRSLRVLVVVVLSCVTAASAQSRFGNWGLPDIPYDGGFTFVRLRWTTGTAGSRAASRGMNFWMHEFPRAEQNLMAILKDFTLVDANIDGSLILTLDDPDLFKYPVALMQEPGYWVLTDKDAGRLRAYLLKGGLLIFNDFEGRQW</sequence>
<gene>
    <name evidence="2" type="ORF">METZ01_LOCUS515472</name>
</gene>
<dbReference type="EMBL" id="UINC01230478">
    <property type="protein sequence ID" value="SVE62618.1"/>
    <property type="molecule type" value="Genomic_DNA"/>
</dbReference>
<dbReference type="Gene3D" id="3.40.50.12140">
    <property type="entry name" value="Domain of unknown function DUF4159"/>
    <property type="match status" value="1"/>
</dbReference>
<organism evidence="2">
    <name type="scientific">marine metagenome</name>
    <dbReference type="NCBI Taxonomy" id="408172"/>
    <lineage>
        <taxon>unclassified sequences</taxon>
        <taxon>metagenomes</taxon>
        <taxon>ecological metagenomes</taxon>
    </lineage>
</organism>
<feature type="non-terminal residue" evidence="2">
    <location>
        <position position="145"/>
    </location>
</feature>